<dbReference type="InterPro" id="IPR011049">
    <property type="entry name" value="Serralysin-like_metalloprot_C"/>
</dbReference>
<sequence>MKQEYSIKVGTQKRLHYIENINFVTLDTNIINIKLYDEEDNIIDLTDSNIKIDYEDEQGKKYYQDEDSGCIIEDAVNGLIQVTIDNGIFLNQGKIKAEIVIKTDKDRITTNQFTFNSRIPIDIDGEAVKPQEIILWTEKIEEIEENIKGIKSKTDKIKVKSGNNYFIGNVAGEFATGGMNNIGIGFQSFAFNERGSNNTAMGSDSLSANRTGSNNIAVGYGSLKGNIRGNDNIGLGFQALCRNTLGFSNIGIGYKSLWSNTTGQDNISIGASALEYNTTGNNNIGIGRDSLNCVEETSRNIGIGKESLGSCYDGRDNIGIGYQCLYYIEDGSDNIALGDYSSLYTIEGNDVISYNNSIAIGTKTYLSSSDQVRLGNTNNNVYTYGSVHNRADERDIADLEDTKLGLDFILGLKPRQFKFNYREDYIQLAENGHITKLQKDGSKKRNRIHQGFSGQEIKQLLEDKKIDFGGYQDHSINGGEDVLTIGYSEFIAPLVKAVQEQQWIIDGLFHKIEAIENKLI</sequence>
<keyword evidence="4" id="KW-1185">Reference proteome</keyword>
<protein>
    <submittedName>
        <fullName evidence="3">BppU family phage baseplate upper protein</fullName>
    </submittedName>
</protein>
<dbReference type="Pfam" id="PF10651">
    <property type="entry name" value="BppU_N"/>
    <property type="match status" value="1"/>
</dbReference>
<accession>A0A8J8M8G3</accession>
<name>A0A8J8M8G3_9FIRM</name>
<dbReference type="AlphaFoldDB" id="A0A8J8M8G3"/>
<keyword evidence="1" id="KW-0175">Coiled coil</keyword>
<dbReference type="Gene3D" id="2.60.40.3350">
    <property type="match status" value="1"/>
</dbReference>
<reference evidence="3 4" key="1">
    <citation type="submission" date="2020-07" db="EMBL/GenBank/DDBJ databases">
        <title>Vallitalea guaymasensis genome.</title>
        <authorList>
            <person name="Postec A."/>
        </authorList>
    </citation>
    <scope>NUCLEOTIDE SEQUENCE [LARGE SCALE GENOMIC DNA]</scope>
    <source>
        <strain evidence="3 4">Ra1766G1</strain>
    </source>
</reference>
<organism evidence="3 4">
    <name type="scientific">Vallitalea guaymasensis</name>
    <dbReference type="NCBI Taxonomy" id="1185412"/>
    <lineage>
        <taxon>Bacteria</taxon>
        <taxon>Bacillati</taxon>
        <taxon>Bacillota</taxon>
        <taxon>Clostridia</taxon>
        <taxon>Lachnospirales</taxon>
        <taxon>Vallitaleaceae</taxon>
        <taxon>Vallitalea</taxon>
    </lineage>
</organism>
<evidence type="ECO:0000256" key="1">
    <source>
        <dbReference type="SAM" id="Coils"/>
    </source>
</evidence>
<dbReference type="Proteomes" id="UP000677305">
    <property type="component" value="Chromosome"/>
</dbReference>
<dbReference type="RefSeq" id="WP_212692471.1">
    <property type="nucleotide sequence ID" value="NZ_CP058561.1"/>
</dbReference>
<dbReference type="EMBL" id="CP058561">
    <property type="protein sequence ID" value="QUH28218.1"/>
    <property type="molecule type" value="Genomic_DNA"/>
</dbReference>
<gene>
    <name evidence="3" type="ORF">HYG85_04525</name>
</gene>
<evidence type="ECO:0000313" key="3">
    <source>
        <dbReference type="EMBL" id="QUH28218.1"/>
    </source>
</evidence>
<dbReference type="Gene3D" id="2.150.10.10">
    <property type="entry name" value="Serralysin-like metalloprotease, C-terminal"/>
    <property type="match status" value="1"/>
</dbReference>
<evidence type="ECO:0000313" key="4">
    <source>
        <dbReference type="Proteomes" id="UP000677305"/>
    </source>
</evidence>
<feature type="domain" description="BppU N-terminal" evidence="2">
    <location>
        <begin position="5"/>
        <end position="144"/>
    </location>
</feature>
<dbReference type="InterPro" id="IPR018913">
    <property type="entry name" value="BppU_N"/>
</dbReference>
<proteinExistence type="predicted"/>
<dbReference type="KEGG" id="vgu:HYG85_04525"/>
<feature type="coiled-coil region" evidence="1">
    <location>
        <begin position="133"/>
        <end position="160"/>
    </location>
</feature>
<evidence type="ECO:0000259" key="2">
    <source>
        <dbReference type="Pfam" id="PF10651"/>
    </source>
</evidence>